<dbReference type="EMBL" id="JABCKI010000051">
    <property type="protein sequence ID" value="KAG5653474.1"/>
    <property type="molecule type" value="Genomic_DNA"/>
</dbReference>
<feature type="compositionally biased region" description="Acidic residues" evidence="1">
    <location>
        <begin position="519"/>
        <end position="570"/>
    </location>
</feature>
<feature type="compositionally biased region" description="Low complexity" evidence="1">
    <location>
        <begin position="701"/>
        <end position="713"/>
    </location>
</feature>
<dbReference type="InterPro" id="IPR025183">
    <property type="entry name" value="DUF4110"/>
</dbReference>
<dbReference type="Gene3D" id="2.120.10.80">
    <property type="entry name" value="Kelch-type beta propeller"/>
    <property type="match status" value="1"/>
</dbReference>
<feature type="compositionally biased region" description="Low complexity" evidence="1">
    <location>
        <begin position="8"/>
        <end position="17"/>
    </location>
</feature>
<feature type="compositionally biased region" description="Acidic residues" evidence="1">
    <location>
        <begin position="447"/>
        <end position="456"/>
    </location>
</feature>
<dbReference type="InterPro" id="IPR015915">
    <property type="entry name" value="Kelch-typ_b-propeller"/>
</dbReference>
<evidence type="ECO:0000256" key="1">
    <source>
        <dbReference type="SAM" id="MobiDB-lite"/>
    </source>
</evidence>
<feature type="compositionally biased region" description="Acidic residues" evidence="1">
    <location>
        <begin position="415"/>
        <end position="424"/>
    </location>
</feature>
<feature type="compositionally biased region" description="Basic and acidic residues" evidence="1">
    <location>
        <begin position="26"/>
        <end position="36"/>
    </location>
</feature>
<dbReference type="Pfam" id="PF13422">
    <property type="entry name" value="DUF4110"/>
    <property type="match status" value="1"/>
</dbReference>
<protein>
    <recommendedName>
        <fullName evidence="2">DUF4110 domain-containing protein</fullName>
    </recommendedName>
</protein>
<evidence type="ECO:0000313" key="3">
    <source>
        <dbReference type="EMBL" id="KAG5653474.1"/>
    </source>
</evidence>
<feature type="region of interest" description="Disordered" evidence="1">
    <location>
        <begin position="393"/>
        <end position="459"/>
    </location>
</feature>
<reference evidence="3" key="2">
    <citation type="submission" date="2021-10" db="EMBL/GenBank/DDBJ databases">
        <title>Phylogenomics reveals ancestral predisposition of the termite-cultivated fungus Termitomyces towards a domesticated lifestyle.</title>
        <authorList>
            <person name="Auxier B."/>
            <person name="Grum-Grzhimaylo A."/>
            <person name="Cardenas M.E."/>
            <person name="Lodge J.D."/>
            <person name="Laessoe T."/>
            <person name="Pedersen O."/>
            <person name="Smith M.E."/>
            <person name="Kuyper T.W."/>
            <person name="Franco-Molano E.A."/>
            <person name="Baroni T.J."/>
            <person name="Aanen D.K."/>
        </authorList>
    </citation>
    <scope>NUCLEOTIDE SEQUENCE</scope>
    <source>
        <strain evidence="3">D49</strain>
    </source>
</reference>
<feature type="compositionally biased region" description="Basic and acidic residues" evidence="1">
    <location>
        <begin position="425"/>
        <end position="446"/>
    </location>
</feature>
<keyword evidence="4" id="KW-1185">Reference proteome</keyword>
<feature type="compositionally biased region" description="Basic residues" evidence="1">
    <location>
        <begin position="393"/>
        <end position="404"/>
    </location>
</feature>
<feature type="domain" description="DUF4110" evidence="2">
    <location>
        <begin position="604"/>
        <end position="695"/>
    </location>
</feature>
<evidence type="ECO:0000259" key="2">
    <source>
        <dbReference type="Pfam" id="PF13422"/>
    </source>
</evidence>
<dbReference type="PANTHER" id="PTHR46063">
    <property type="entry name" value="KELCH DOMAIN-CONTAINING PROTEIN"/>
    <property type="match status" value="1"/>
</dbReference>
<feature type="region of interest" description="Disordered" evidence="1">
    <location>
        <begin position="1"/>
        <end position="56"/>
    </location>
</feature>
<dbReference type="PANTHER" id="PTHR46063:SF1">
    <property type="entry name" value="KELCH DOMAIN-CONTAINING PROTEIN 4"/>
    <property type="match status" value="1"/>
</dbReference>
<dbReference type="OrthoDB" id="4447at2759"/>
<accession>A0A9P7KKS5</accession>
<feature type="region of interest" description="Disordered" evidence="1">
    <location>
        <begin position="518"/>
        <end position="585"/>
    </location>
</feature>
<proteinExistence type="predicted"/>
<gene>
    <name evidence="3" type="ORF">H0H81_000243</name>
</gene>
<organism evidence="3 4">
    <name type="scientific">Sphagnurus paluster</name>
    <dbReference type="NCBI Taxonomy" id="117069"/>
    <lineage>
        <taxon>Eukaryota</taxon>
        <taxon>Fungi</taxon>
        <taxon>Dikarya</taxon>
        <taxon>Basidiomycota</taxon>
        <taxon>Agaricomycotina</taxon>
        <taxon>Agaricomycetes</taxon>
        <taxon>Agaricomycetidae</taxon>
        <taxon>Agaricales</taxon>
        <taxon>Tricholomatineae</taxon>
        <taxon>Lyophyllaceae</taxon>
        <taxon>Sphagnurus</taxon>
    </lineage>
</organism>
<reference evidence="3" key="1">
    <citation type="submission" date="2021-02" db="EMBL/GenBank/DDBJ databases">
        <authorList>
            <person name="Nieuwenhuis M."/>
            <person name="Van De Peppel L.J.J."/>
        </authorList>
    </citation>
    <scope>NUCLEOTIDE SEQUENCE</scope>
    <source>
        <strain evidence="3">D49</strain>
    </source>
</reference>
<sequence>MAKKKGAASKQSAATAKAAKKAKAAQKVERKVEKTVKKSKGKGKGKGKEDDDDEDLEGVLEKMRREWEEAHTVTEELVEGPPSRRANATLTACPGGNHLWCIGGEFFSDDGKAYFYNDVFRYSPEKTQDEWRKFVSPTCPGPRSAHAVVATLASGGKIFLFGGEFSSLHQNTFHHYRDFWVFDISTHSWDRIETKTRPSARSGHRMAVFKHYIVLFGGFYDPGITTRYLNDLWVFDTQEYKWRQIELRETDPRPSPRSGFSFLPCPDGILLHGGYCKEYAKGKRPVGVMLDDTWFLNMSIATPAAVATSAKSKSTETLVVKWERRKRPSYAPPLRSGCTMTLWPPKSTGILFGGVTDEDRHEETLESVFWNDLYGYQIPGKGRWVSMALKRPKKKAAGGRKKKPVPAQVKKYDYDDGSDAEDDEERHVGEGEPEAAKMGKTRREQPEPEIEIDPDDPNLTAPLPRYNAMLAVLRNTLYIYGGIYEKGSREYTLDDFYSLQLDKLDRYICLKQTDVVIAEGDESSSDEDDDDDDDDDDDEDDEDDEEEEDRGEYEDEEETIVDVEEEEEPEKSDIIEVPEAPDVEDLRTKATAFMGVAKDATRSPEDIISTPLPGETLAMFYARSRASICDAPTLTLNVMRTGEHWSQKAHSQGAGDNRGKQLRRNGFALAEERYATYKPILEEVEKILAEAGLDEEEMRRGAAAGPISPAAGGQSRNRR</sequence>
<name>A0A9P7KKS5_9AGAR</name>
<comment type="caution">
    <text evidence="3">The sequence shown here is derived from an EMBL/GenBank/DDBJ whole genome shotgun (WGS) entry which is preliminary data.</text>
</comment>
<feature type="region of interest" description="Disordered" evidence="1">
    <location>
        <begin position="695"/>
        <end position="719"/>
    </location>
</feature>
<dbReference type="AlphaFoldDB" id="A0A9P7KKS5"/>
<dbReference type="Pfam" id="PF24681">
    <property type="entry name" value="Kelch_KLHDC2_KLHL20_DRC7"/>
    <property type="match status" value="1"/>
</dbReference>
<dbReference type="InterPro" id="IPR052588">
    <property type="entry name" value="Kelch_domain_protein"/>
</dbReference>
<dbReference type="SUPFAM" id="SSF117281">
    <property type="entry name" value="Kelch motif"/>
    <property type="match status" value="2"/>
</dbReference>
<evidence type="ECO:0000313" key="4">
    <source>
        <dbReference type="Proteomes" id="UP000717328"/>
    </source>
</evidence>
<dbReference type="Proteomes" id="UP000717328">
    <property type="component" value="Unassembled WGS sequence"/>
</dbReference>